<evidence type="ECO:0000256" key="1">
    <source>
        <dbReference type="SAM" id="MobiDB-lite"/>
    </source>
</evidence>
<sequence length="184" mass="20038">MPFDLRSLGNAVRRGLRLLQNRRPASPVGAAGHRRPGAARPEATAGIPSGSAAYPGDYRGRAAVRYAPQPDGDPDPGEVVWAWVPFEEDHNQGKDRPVLLVGHNGPYLLGLMMTSRDRVPAGSSSGDYVDLGSGAWDKQGRPSEVRLDRIMQLRPDSIRREGAVLDEARFGRVASGLRRRHGRT</sequence>
<dbReference type="Proteomes" id="UP000031196">
    <property type="component" value="Unassembled WGS sequence"/>
</dbReference>
<evidence type="ECO:0000313" key="3">
    <source>
        <dbReference type="Proteomes" id="UP000031196"/>
    </source>
</evidence>
<reference evidence="2 3" key="1">
    <citation type="submission" date="2014-12" db="EMBL/GenBank/DDBJ databases">
        <title>Genome sequencing of Arthrobacter phenanthrenivorans SWC37.</title>
        <authorList>
            <person name="Tan P.W."/>
            <person name="Chan K.-G."/>
        </authorList>
    </citation>
    <scope>NUCLEOTIDE SEQUENCE [LARGE SCALE GENOMIC DNA]</scope>
    <source>
        <strain evidence="2 3">SWC37</strain>
    </source>
</reference>
<dbReference type="SUPFAM" id="SSF50118">
    <property type="entry name" value="Cell growth inhibitor/plasmid maintenance toxic component"/>
    <property type="match status" value="1"/>
</dbReference>
<comment type="caution">
    <text evidence="2">The sequence shown here is derived from an EMBL/GenBank/DDBJ whole genome shotgun (WGS) entry which is preliminary data.</text>
</comment>
<accession>A0A0B4CWQ4</accession>
<evidence type="ECO:0008006" key="4">
    <source>
        <dbReference type="Google" id="ProtNLM"/>
    </source>
</evidence>
<dbReference type="RefSeq" id="WP_043454336.1">
    <property type="nucleotide sequence ID" value="NZ_JWTB01000030.1"/>
</dbReference>
<evidence type="ECO:0000313" key="2">
    <source>
        <dbReference type="EMBL" id="KIC65604.1"/>
    </source>
</evidence>
<dbReference type="InterPro" id="IPR003477">
    <property type="entry name" value="PemK-like"/>
</dbReference>
<dbReference type="AlphaFoldDB" id="A0A0B4CWQ4"/>
<protein>
    <recommendedName>
        <fullName evidence="4">Type II toxin-antitoxin system PemK/MazF family toxin</fullName>
    </recommendedName>
</protein>
<organism evidence="2 3">
    <name type="scientific">Pseudarthrobacter phenanthrenivorans</name>
    <name type="common">Arthrobacter phenanthrenivorans</name>
    <dbReference type="NCBI Taxonomy" id="361575"/>
    <lineage>
        <taxon>Bacteria</taxon>
        <taxon>Bacillati</taxon>
        <taxon>Actinomycetota</taxon>
        <taxon>Actinomycetes</taxon>
        <taxon>Micrococcales</taxon>
        <taxon>Micrococcaceae</taxon>
        <taxon>Pseudarthrobacter</taxon>
    </lineage>
</organism>
<dbReference type="GO" id="GO:0003677">
    <property type="term" value="F:DNA binding"/>
    <property type="evidence" value="ECO:0007669"/>
    <property type="project" value="InterPro"/>
</dbReference>
<dbReference type="OrthoDB" id="5184628at2"/>
<proteinExistence type="predicted"/>
<gene>
    <name evidence="2" type="ORF">RM50_15125</name>
</gene>
<feature type="region of interest" description="Disordered" evidence="1">
    <location>
        <begin position="18"/>
        <end position="54"/>
    </location>
</feature>
<dbReference type="Pfam" id="PF02452">
    <property type="entry name" value="PemK_toxin"/>
    <property type="match status" value="1"/>
</dbReference>
<name>A0A0B4CWQ4_PSEPS</name>
<dbReference type="EMBL" id="JWTB01000030">
    <property type="protein sequence ID" value="KIC65604.1"/>
    <property type="molecule type" value="Genomic_DNA"/>
</dbReference>